<evidence type="ECO:0000313" key="1">
    <source>
        <dbReference type="Ensembl" id="ENSSSCP00040036252.1"/>
    </source>
</evidence>
<proteinExistence type="predicted"/>
<dbReference type="AlphaFoldDB" id="A0A8D0JBV1"/>
<sequence length="60" mass="6600">ILKRNAVSFKFNKKGMGNFFQTVCLYCDVLGMKILWSEEFDEGCKAACNVMGNGVNNGGT</sequence>
<dbReference type="Ensembl" id="ENSSSCT00060077301.1">
    <property type="protein sequence ID" value="ENSSSCP00060033402.1"/>
    <property type="gene ID" value="ENSSSCG00060056755.1"/>
</dbReference>
<reference evidence="1" key="1">
    <citation type="submission" date="2025-05" db="UniProtKB">
        <authorList>
            <consortium name="Ensembl"/>
        </authorList>
    </citation>
    <scope>IDENTIFICATION</scope>
</reference>
<accession>A0A8D0JBV1</accession>
<organism evidence="1 2">
    <name type="scientific">Sus scrofa</name>
    <name type="common">Pig</name>
    <dbReference type="NCBI Taxonomy" id="9823"/>
    <lineage>
        <taxon>Eukaryota</taxon>
        <taxon>Metazoa</taxon>
        <taxon>Chordata</taxon>
        <taxon>Craniata</taxon>
        <taxon>Vertebrata</taxon>
        <taxon>Euteleostomi</taxon>
        <taxon>Mammalia</taxon>
        <taxon>Eutheria</taxon>
        <taxon>Laurasiatheria</taxon>
        <taxon>Artiodactyla</taxon>
        <taxon>Suina</taxon>
        <taxon>Suidae</taxon>
        <taxon>Sus</taxon>
    </lineage>
</organism>
<dbReference type="Proteomes" id="UP000694722">
    <property type="component" value="Unplaced"/>
</dbReference>
<name>A0A8D0JBV1_PIG</name>
<evidence type="ECO:0000313" key="2">
    <source>
        <dbReference type="Proteomes" id="UP000694722"/>
    </source>
</evidence>
<dbReference type="Proteomes" id="UP000694723">
    <property type="component" value="Unplaced"/>
</dbReference>
<protein>
    <submittedName>
        <fullName evidence="1">Uncharacterized protein</fullName>
    </submittedName>
</protein>
<dbReference type="Ensembl" id="ENSSSCT00040083216.1">
    <property type="protein sequence ID" value="ENSSSCP00040036252.1"/>
    <property type="gene ID" value="ENSSSCG00040061162.1"/>
</dbReference>